<dbReference type="Proteomes" id="UP000323380">
    <property type="component" value="Unassembled WGS sequence"/>
</dbReference>
<comment type="similarity">
    <text evidence="1">Belongs to the NAD(P)-dependent epimerase/dehydratase family.</text>
</comment>
<feature type="region of interest" description="Disordered" evidence="2">
    <location>
        <begin position="312"/>
        <end position="335"/>
    </location>
</feature>
<evidence type="ECO:0000256" key="1">
    <source>
        <dbReference type="ARBA" id="ARBA00007637"/>
    </source>
</evidence>
<evidence type="ECO:0000313" key="5">
    <source>
        <dbReference type="Proteomes" id="UP000323380"/>
    </source>
</evidence>
<organism evidence="4 5">
    <name type="scientific">Actinomadura chibensis</name>
    <dbReference type="NCBI Taxonomy" id="392828"/>
    <lineage>
        <taxon>Bacteria</taxon>
        <taxon>Bacillati</taxon>
        <taxon>Actinomycetota</taxon>
        <taxon>Actinomycetes</taxon>
        <taxon>Streptosporangiales</taxon>
        <taxon>Thermomonosporaceae</taxon>
        <taxon>Actinomadura</taxon>
    </lineage>
</organism>
<evidence type="ECO:0000256" key="2">
    <source>
        <dbReference type="SAM" id="MobiDB-lite"/>
    </source>
</evidence>
<evidence type="ECO:0000313" key="4">
    <source>
        <dbReference type="EMBL" id="TYB46941.1"/>
    </source>
</evidence>
<dbReference type="InterPro" id="IPR001509">
    <property type="entry name" value="Epimerase_deHydtase"/>
</dbReference>
<dbReference type="SUPFAM" id="SSF51735">
    <property type="entry name" value="NAD(P)-binding Rossmann-fold domains"/>
    <property type="match status" value="1"/>
</dbReference>
<dbReference type="AlphaFoldDB" id="A0A5D0NS66"/>
<keyword evidence="5" id="KW-1185">Reference proteome</keyword>
<protein>
    <submittedName>
        <fullName evidence="4">NAD-dependent epimerase/dehydratase family protein</fullName>
    </submittedName>
</protein>
<proteinExistence type="inferred from homology"/>
<gene>
    <name evidence="4" type="ORF">FXF69_12850</name>
</gene>
<sequence>MVVTGAAGFIGSHVVDALSGAGHEVLAVDAPERSLAPETARRTWAETASRPGVAAAELDLAVADLDAVAAADVVVHLAGRPGVRCSWGEGRAAAWRDNVVATRRLLAACADRPAGLRPKVVVASSSSVYGSAGGRPNREDDPLAPASPYAASKAEVERLARDAARDGLRTVLLRYFSVYGPRQRPDMAFHRFVEAALDGRPLPVFGDGRSSRAFTHVGDVVSATLLAAAADLPPGVAVNVGHHEPVALRAAIGTLTGLLGVRAEIRREAPVAGDAARTWADTGRARRLLGWTAATGLTDGLADQIAWHRALRSSSRGCGGRPPQGDDVDEGVRVG</sequence>
<dbReference type="InterPro" id="IPR036291">
    <property type="entry name" value="NAD(P)-bd_dom_sf"/>
</dbReference>
<name>A0A5D0NS66_9ACTN</name>
<feature type="region of interest" description="Disordered" evidence="2">
    <location>
        <begin position="127"/>
        <end position="147"/>
    </location>
</feature>
<dbReference type="Pfam" id="PF01370">
    <property type="entry name" value="Epimerase"/>
    <property type="match status" value="1"/>
</dbReference>
<comment type="caution">
    <text evidence="4">The sequence shown here is derived from an EMBL/GenBank/DDBJ whole genome shotgun (WGS) entry which is preliminary data.</text>
</comment>
<dbReference type="EMBL" id="VSFG01000002">
    <property type="protein sequence ID" value="TYB46941.1"/>
    <property type="molecule type" value="Genomic_DNA"/>
</dbReference>
<accession>A0A5D0NS66</accession>
<feature type="domain" description="NAD-dependent epimerase/dehydratase" evidence="3">
    <location>
        <begin position="1"/>
        <end position="241"/>
    </location>
</feature>
<dbReference type="STRING" id="1220554.GCA_001552135_04748"/>
<dbReference type="PANTHER" id="PTHR43000">
    <property type="entry name" value="DTDP-D-GLUCOSE 4,6-DEHYDRATASE-RELATED"/>
    <property type="match status" value="1"/>
</dbReference>
<dbReference type="Gene3D" id="3.40.50.720">
    <property type="entry name" value="NAD(P)-binding Rossmann-like Domain"/>
    <property type="match status" value="1"/>
</dbReference>
<evidence type="ECO:0000259" key="3">
    <source>
        <dbReference type="Pfam" id="PF01370"/>
    </source>
</evidence>
<dbReference type="PRINTS" id="PR01713">
    <property type="entry name" value="NUCEPIMERASE"/>
</dbReference>
<reference evidence="4 5" key="1">
    <citation type="submission" date="2019-08" db="EMBL/GenBank/DDBJ databases">
        <title>Actinomadura sp. nov. CYP1-5 isolated from mountain soil.</title>
        <authorList>
            <person name="Songsumanus A."/>
            <person name="Kuncharoen N."/>
            <person name="Kudo T."/>
            <person name="Yuki M."/>
            <person name="Igarashi Y."/>
            <person name="Tanasupawat S."/>
        </authorList>
    </citation>
    <scope>NUCLEOTIDE SEQUENCE [LARGE SCALE GENOMIC DNA]</scope>
    <source>
        <strain evidence="4 5">JCM 14158</strain>
    </source>
</reference>